<evidence type="ECO:0000256" key="3">
    <source>
        <dbReference type="ARBA" id="ARBA00022723"/>
    </source>
</evidence>
<dbReference type="Gene3D" id="2.60.130.10">
    <property type="entry name" value="Aromatic compound dioxygenase"/>
    <property type="match status" value="1"/>
</dbReference>
<organism evidence="9 10">
    <name type="scientific">Emericellopsis atlantica</name>
    <dbReference type="NCBI Taxonomy" id="2614577"/>
    <lineage>
        <taxon>Eukaryota</taxon>
        <taxon>Fungi</taxon>
        <taxon>Dikarya</taxon>
        <taxon>Ascomycota</taxon>
        <taxon>Pezizomycotina</taxon>
        <taxon>Sordariomycetes</taxon>
        <taxon>Hypocreomycetidae</taxon>
        <taxon>Hypocreales</taxon>
        <taxon>Bionectriaceae</taxon>
        <taxon>Emericellopsis</taxon>
    </lineage>
</organism>
<dbReference type="Proteomes" id="UP000887229">
    <property type="component" value="Unassembled WGS sequence"/>
</dbReference>
<dbReference type="GO" id="GO:0009712">
    <property type="term" value="P:catechol-containing compound metabolic process"/>
    <property type="evidence" value="ECO:0007669"/>
    <property type="project" value="InterPro"/>
</dbReference>
<proteinExistence type="inferred from homology"/>
<dbReference type="CDD" id="cd03461">
    <property type="entry name" value="1_2-HQD"/>
    <property type="match status" value="1"/>
</dbReference>
<evidence type="ECO:0000256" key="1">
    <source>
        <dbReference type="ARBA" id="ARBA00001965"/>
    </source>
</evidence>
<comment type="caution">
    <text evidence="9">The sequence shown here is derived from an EMBL/GenBank/DDBJ whole genome shotgun (WGS) entry which is preliminary data.</text>
</comment>
<evidence type="ECO:0000256" key="6">
    <source>
        <dbReference type="ARBA" id="ARBA00023004"/>
    </source>
</evidence>
<feature type="domain" description="Catechol dioxygenase N-terminal" evidence="8">
    <location>
        <begin position="32"/>
        <end position="105"/>
    </location>
</feature>
<dbReference type="InterPro" id="IPR050770">
    <property type="entry name" value="Intradiol_RC_Dioxygenase"/>
</dbReference>
<accession>A0A9P7ZJ00</accession>
<keyword evidence="6" id="KW-0408">Iron</keyword>
<dbReference type="OrthoDB" id="5238185at2759"/>
<dbReference type="Pfam" id="PF04444">
    <property type="entry name" value="Dioxygenase_N"/>
    <property type="match status" value="1"/>
</dbReference>
<comment type="similarity">
    <text evidence="2">Belongs to the intradiol ring-cleavage dioxygenase family.</text>
</comment>
<evidence type="ECO:0000313" key="10">
    <source>
        <dbReference type="Proteomes" id="UP000887229"/>
    </source>
</evidence>
<name>A0A9P7ZJ00_9HYPO</name>
<dbReference type="GO" id="GO:0018576">
    <property type="term" value="F:catechol 1,2-dioxygenase activity"/>
    <property type="evidence" value="ECO:0007669"/>
    <property type="project" value="InterPro"/>
</dbReference>
<evidence type="ECO:0000256" key="4">
    <source>
        <dbReference type="ARBA" id="ARBA00022964"/>
    </source>
</evidence>
<dbReference type="InterPro" id="IPR039390">
    <property type="entry name" value="1_2-HQD/HQD"/>
</dbReference>
<dbReference type="InterPro" id="IPR007535">
    <property type="entry name" value="Catechol_dOase_N"/>
</dbReference>
<keyword evidence="5" id="KW-0560">Oxidoreductase</keyword>
<protein>
    <submittedName>
        <fullName evidence="9">Dioxygenase</fullName>
    </submittedName>
</protein>
<dbReference type="InterPro" id="IPR015889">
    <property type="entry name" value="Intradiol_dOase_core"/>
</dbReference>
<dbReference type="EMBL" id="MU251259">
    <property type="protein sequence ID" value="KAG9252979.1"/>
    <property type="molecule type" value="Genomic_DNA"/>
</dbReference>
<evidence type="ECO:0000256" key="2">
    <source>
        <dbReference type="ARBA" id="ARBA00007825"/>
    </source>
</evidence>
<dbReference type="GO" id="GO:0008199">
    <property type="term" value="F:ferric iron binding"/>
    <property type="evidence" value="ECO:0007669"/>
    <property type="project" value="InterPro"/>
</dbReference>
<evidence type="ECO:0000313" key="9">
    <source>
        <dbReference type="EMBL" id="KAG9252979.1"/>
    </source>
</evidence>
<keyword evidence="3" id="KW-0479">Metal-binding</keyword>
<feature type="domain" description="Intradiol ring-cleavage dioxygenases" evidence="7">
    <location>
        <begin position="115"/>
        <end position="292"/>
    </location>
</feature>
<keyword evidence="10" id="KW-1185">Reference proteome</keyword>
<evidence type="ECO:0000259" key="7">
    <source>
        <dbReference type="Pfam" id="PF00775"/>
    </source>
</evidence>
<dbReference type="RefSeq" id="XP_046116903.1">
    <property type="nucleotide sequence ID" value="XM_046266066.1"/>
</dbReference>
<evidence type="ECO:0000259" key="8">
    <source>
        <dbReference type="Pfam" id="PF04444"/>
    </source>
</evidence>
<reference evidence="9" key="1">
    <citation type="journal article" date="2021" name="IMA Fungus">
        <title>Genomic characterization of three marine fungi, including Emericellopsis atlantica sp. nov. with signatures of a generalist lifestyle and marine biomass degradation.</title>
        <authorList>
            <person name="Hagestad O.C."/>
            <person name="Hou L."/>
            <person name="Andersen J.H."/>
            <person name="Hansen E.H."/>
            <person name="Altermark B."/>
            <person name="Li C."/>
            <person name="Kuhnert E."/>
            <person name="Cox R.J."/>
            <person name="Crous P.W."/>
            <person name="Spatafora J.W."/>
            <person name="Lail K."/>
            <person name="Amirebrahimi M."/>
            <person name="Lipzen A."/>
            <person name="Pangilinan J."/>
            <person name="Andreopoulos W."/>
            <person name="Hayes R.D."/>
            <person name="Ng V."/>
            <person name="Grigoriev I.V."/>
            <person name="Jackson S.A."/>
            <person name="Sutton T.D.S."/>
            <person name="Dobson A.D.W."/>
            <person name="Rama T."/>
        </authorList>
    </citation>
    <scope>NUCLEOTIDE SEQUENCE</scope>
    <source>
        <strain evidence="9">TS7</strain>
    </source>
</reference>
<sequence length="297" mass="33064">MAANGQNGADAATTLGPEFTKEVINSMGPNTDPRLREIMTSLIGHLHDFARDVRLTSDEWLAGVNMINWAGQMSNEKRNEGQLICDILGMESLVDDITYTAATKASSNLTASAILGPFYREDHPVRQNGTTISFDTPKDAQVAYMHGRVTDAATGKPLANAEIDIWQASTNGLYEQQDPDQKDLNLRGKFITDEEGRYALYCLRPTPYPLPPDGPAAQMLRAMDRHFYRPAHIHFLVRVPGYKQLVTQIFDRDCKYLENDTVFAVKPELAVEFKPRKGGPEAEWDLEYDIKLGATGA</sequence>
<dbReference type="PANTHER" id="PTHR33711">
    <property type="entry name" value="DIOXYGENASE, PUTATIVE (AFU_ORTHOLOGUE AFUA_2G02910)-RELATED"/>
    <property type="match status" value="1"/>
</dbReference>
<dbReference type="InterPro" id="IPR000627">
    <property type="entry name" value="Intradiol_dOase_C"/>
</dbReference>
<evidence type="ECO:0000256" key="5">
    <source>
        <dbReference type="ARBA" id="ARBA00023002"/>
    </source>
</evidence>
<keyword evidence="4 9" id="KW-0223">Dioxygenase</keyword>
<dbReference type="AlphaFoldDB" id="A0A9P7ZJ00"/>
<dbReference type="Pfam" id="PF00775">
    <property type="entry name" value="Dioxygenase_C"/>
    <property type="match status" value="1"/>
</dbReference>
<dbReference type="GeneID" id="70296969"/>
<gene>
    <name evidence="9" type="ORF">F5Z01DRAFT_689063</name>
</gene>
<dbReference type="PANTHER" id="PTHR33711:SF7">
    <property type="entry name" value="INTRADIOL RING-CLEAVAGE DIOXYGENASES DOMAIN-CONTAINING PROTEIN-RELATED"/>
    <property type="match status" value="1"/>
</dbReference>
<comment type="cofactor">
    <cofactor evidence="1">
        <name>Fe(3+)</name>
        <dbReference type="ChEBI" id="CHEBI:29034"/>
    </cofactor>
</comment>
<dbReference type="SUPFAM" id="SSF49482">
    <property type="entry name" value="Aromatic compound dioxygenase"/>
    <property type="match status" value="1"/>
</dbReference>